<dbReference type="InterPro" id="IPR036837">
    <property type="entry name" value="Cation_efflux_CTD_sf"/>
</dbReference>
<feature type="domain" description="Cation efflux protein transmembrane" evidence="8">
    <location>
        <begin position="11"/>
        <end position="197"/>
    </location>
</feature>
<dbReference type="PANTHER" id="PTHR43840:SF15">
    <property type="entry name" value="MITOCHONDRIAL METAL TRANSPORTER 1-RELATED"/>
    <property type="match status" value="1"/>
</dbReference>
<organism evidence="11 12">
    <name type="scientific">Acetobacterium fimetarium</name>
    <dbReference type="NCBI Taxonomy" id="52691"/>
    <lineage>
        <taxon>Bacteria</taxon>
        <taxon>Bacillati</taxon>
        <taxon>Bacillota</taxon>
        <taxon>Clostridia</taxon>
        <taxon>Eubacteriales</taxon>
        <taxon>Eubacteriaceae</taxon>
        <taxon>Acetobacterium</taxon>
    </lineage>
</organism>
<evidence type="ECO:0000313" key="11">
    <source>
        <dbReference type="EMBL" id="MBC3803474.1"/>
    </source>
</evidence>
<keyword evidence="6 7" id="KW-0472">Membrane</keyword>
<evidence type="ECO:0000259" key="10">
    <source>
        <dbReference type="Pfam" id="PF16916"/>
    </source>
</evidence>
<dbReference type="InterPro" id="IPR050291">
    <property type="entry name" value="CDF_Transporter"/>
</dbReference>
<comment type="caution">
    <text evidence="11">The sequence shown here is derived from an EMBL/GenBank/DDBJ whole genome shotgun (WGS) entry which is preliminary data.</text>
</comment>
<evidence type="ECO:0000259" key="9">
    <source>
        <dbReference type="Pfam" id="PF02579"/>
    </source>
</evidence>
<dbReference type="InterPro" id="IPR002524">
    <property type="entry name" value="Cation_efflux"/>
</dbReference>
<feature type="transmembrane region" description="Helical" evidence="7">
    <location>
        <begin position="146"/>
        <end position="166"/>
    </location>
</feature>
<dbReference type="PANTHER" id="PTHR43840">
    <property type="entry name" value="MITOCHONDRIAL METAL TRANSPORTER 1-RELATED"/>
    <property type="match status" value="1"/>
</dbReference>
<evidence type="ECO:0000256" key="2">
    <source>
        <dbReference type="ARBA" id="ARBA00008114"/>
    </source>
</evidence>
<evidence type="ECO:0000256" key="1">
    <source>
        <dbReference type="ARBA" id="ARBA00004141"/>
    </source>
</evidence>
<feature type="transmembrane region" description="Helical" evidence="7">
    <location>
        <begin position="75"/>
        <end position="96"/>
    </location>
</feature>
<feature type="domain" description="Dinitrogenase iron-molybdenum cofactor biosynthesis" evidence="9">
    <location>
        <begin position="294"/>
        <end position="388"/>
    </location>
</feature>
<dbReference type="Gene3D" id="3.30.70.1350">
    <property type="entry name" value="Cation efflux protein, cytoplasmic domain"/>
    <property type="match status" value="1"/>
</dbReference>
<evidence type="ECO:0000256" key="3">
    <source>
        <dbReference type="ARBA" id="ARBA00022448"/>
    </source>
</evidence>
<dbReference type="SUPFAM" id="SSF161111">
    <property type="entry name" value="Cation efflux protein transmembrane domain-like"/>
    <property type="match status" value="1"/>
</dbReference>
<dbReference type="InterPro" id="IPR003731">
    <property type="entry name" value="Di-Nase_FeMo-co_biosynth"/>
</dbReference>
<sequence>MEVSERTALMGMALNFFIFGIKYVSASASGSIALKAEAFHTLADFIASLTVFVGLKIAKRKTKAFPYGLYKIENLMSVVVALVIIYSGYEIVLEAINAGATELKNSPIAIASLVIAIIATYVFSRYERRVGKKINSPILLADSAHIHTDVLSNAVVLIAIITSLIGYQLDKIAAFIVAGFIFKTGVQMFLDGIRVLLDASLDHETLSKVEKIILETPQVIELKKLTGRNSGRFKFIEADIILKAYYLEKAHFIVDGIENRIKDKIKNIDHILIHYEPLQKEETVYAFPLTEDKALINSHFGESPYFMLVKFKVGETIASEVDIINNPYIKIEKGKGILAAELLTQNLIDYIILKNDFNSKGPAYVFSNSNTAIVVVDERTPEEALERLGLGYDANTVVDKEKLIVEAIKF</sequence>
<dbReference type="Pfam" id="PF02579">
    <property type="entry name" value="Nitro_FeMo-Co"/>
    <property type="match status" value="1"/>
</dbReference>
<evidence type="ECO:0000256" key="4">
    <source>
        <dbReference type="ARBA" id="ARBA00022692"/>
    </source>
</evidence>
<comment type="similarity">
    <text evidence="2">Belongs to the cation diffusion facilitator (CDF) transporter (TC 2.A.4) family.</text>
</comment>
<dbReference type="Pfam" id="PF16916">
    <property type="entry name" value="ZT_dimer"/>
    <property type="match status" value="1"/>
</dbReference>
<dbReference type="NCBIfam" id="TIGR01297">
    <property type="entry name" value="CDF"/>
    <property type="match status" value="1"/>
</dbReference>
<dbReference type="Gene3D" id="1.20.1510.10">
    <property type="entry name" value="Cation efflux protein transmembrane domain"/>
    <property type="match status" value="1"/>
</dbReference>
<protein>
    <submittedName>
        <fullName evidence="11">Cation diffusion facilitator family transporter</fullName>
    </submittedName>
</protein>
<accession>A0ABR6WT65</accession>
<reference evidence="11 12" key="1">
    <citation type="journal article" date="2020" name="mSystems">
        <title>Defining Genomic and Predicted Metabolic Features of the Acetobacterium Genus.</title>
        <authorList>
            <person name="Ross D.E."/>
            <person name="Marshall C.W."/>
            <person name="Gulliver D."/>
            <person name="May H.D."/>
            <person name="Norman R.S."/>
        </authorList>
    </citation>
    <scope>NUCLEOTIDE SEQUENCE [LARGE SCALE GENOMIC DNA]</scope>
    <source>
        <strain evidence="11 12">DSM 8238</strain>
    </source>
</reference>
<dbReference type="SUPFAM" id="SSF160240">
    <property type="entry name" value="Cation efflux protein cytoplasmic domain-like"/>
    <property type="match status" value="1"/>
</dbReference>
<dbReference type="InterPro" id="IPR036105">
    <property type="entry name" value="DiNase_FeMo-co_biosyn_sf"/>
</dbReference>
<proteinExistence type="inferred from homology"/>
<evidence type="ECO:0000256" key="7">
    <source>
        <dbReference type="SAM" id="Phobius"/>
    </source>
</evidence>
<dbReference type="InterPro" id="IPR027470">
    <property type="entry name" value="Cation_efflux_CTD"/>
</dbReference>
<keyword evidence="12" id="KW-1185">Reference proteome</keyword>
<evidence type="ECO:0000256" key="5">
    <source>
        <dbReference type="ARBA" id="ARBA00022989"/>
    </source>
</evidence>
<feature type="domain" description="Cation efflux protein cytoplasmic" evidence="10">
    <location>
        <begin position="201"/>
        <end position="277"/>
    </location>
</feature>
<feature type="transmembrane region" description="Helical" evidence="7">
    <location>
        <begin position="108"/>
        <end position="126"/>
    </location>
</feature>
<evidence type="ECO:0000256" key="6">
    <source>
        <dbReference type="ARBA" id="ARBA00023136"/>
    </source>
</evidence>
<keyword evidence="5 7" id="KW-1133">Transmembrane helix</keyword>
<dbReference type="RefSeq" id="WP_186841383.1">
    <property type="nucleotide sequence ID" value="NZ_WJBC01000003.1"/>
</dbReference>
<keyword evidence="4 7" id="KW-0812">Transmembrane</keyword>
<dbReference type="InterPro" id="IPR027469">
    <property type="entry name" value="Cation_efflux_TMD_sf"/>
</dbReference>
<dbReference type="Pfam" id="PF01545">
    <property type="entry name" value="Cation_efflux"/>
    <property type="match status" value="1"/>
</dbReference>
<dbReference type="InterPro" id="IPR058533">
    <property type="entry name" value="Cation_efflux_TM"/>
</dbReference>
<evidence type="ECO:0000259" key="8">
    <source>
        <dbReference type="Pfam" id="PF01545"/>
    </source>
</evidence>
<dbReference type="Gene3D" id="3.30.420.130">
    <property type="entry name" value="Dinitrogenase iron-molybdenum cofactor biosynthesis domain"/>
    <property type="match status" value="1"/>
</dbReference>
<dbReference type="SUPFAM" id="SSF53146">
    <property type="entry name" value="Nitrogenase accessory factor-like"/>
    <property type="match status" value="1"/>
</dbReference>
<dbReference type="EMBL" id="WJBC01000003">
    <property type="protein sequence ID" value="MBC3803474.1"/>
    <property type="molecule type" value="Genomic_DNA"/>
</dbReference>
<gene>
    <name evidence="11" type="ORF">GH808_03370</name>
</gene>
<feature type="transmembrane region" description="Helical" evidence="7">
    <location>
        <begin position="38"/>
        <end position="55"/>
    </location>
</feature>
<keyword evidence="3" id="KW-0813">Transport</keyword>
<comment type="subcellular location">
    <subcellularLocation>
        <location evidence="1">Membrane</location>
        <topology evidence="1">Multi-pass membrane protein</topology>
    </subcellularLocation>
</comment>
<feature type="transmembrane region" description="Helical" evidence="7">
    <location>
        <begin position="7"/>
        <end position="26"/>
    </location>
</feature>
<name>A0ABR6WT65_9FIRM</name>
<evidence type="ECO:0000313" key="12">
    <source>
        <dbReference type="Proteomes" id="UP000603234"/>
    </source>
</evidence>
<dbReference type="Proteomes" id="UP000603234">
    <property type="component" value="Unassembled WGS sequence"/>
</dbReference>